<organism evidence="3 4">
    <name type="scientific">Streptomyces prasinus</name>
    <dbReference type="NCBI Taxonomy" id="67345"/>
    <lineage>
        <taxon>Bacteria</taxon>
        <taxon>Bacillati</taxon>
        <taxon>Actinomycetota</taxon>
        <taxon>Actinomycetes</taxon>
        <taxon>Kitasatosporales</taxon>
        <taxon>Streptomycetaceae</taxon>
        <taxon>Streptomyces</taxon>
    </lineage>
</organism>
<feature type="region of interest" description="Disordered" evidence="1">
    <location>
        <begin position="1"/>
        <end position="66"/>
    </location>
</feature>
<reference evidence="3 4" key="1">
    <citation type="submission" date="2017-09" db="EMBL/GenBank/DDBJ databases">
        <authorList>
            <person name="Lee N."/>
            <person name="Cho B.-K."/>
        </authorList>
    </citation>
    <scope>NUCLEOTIDE SEQUENCE [LARGE SCALE GENOMIC DNA]</scope>
    <source>
        <strain evidence="3 4">ATCC 13879</strain>
    </source>
</reference>
<sequence length="162" mass="16134">MGRPGVPPPHHRAPAPAPGGPGHRGGQPGSLVGVPPPLPRTTVTPACFKSSRSSSGDGNDCVGVAIPLPPPSADAVLVPGTARTPGGRLTLVPTAWADFRRARAGGDAGASIAFPVAAEPLSTGGSFLILLVAHAHRRGPDVARKNTAAGGPVHAREVCEDA</sequence>
<feature type="domain" description="DUF397" evidence="2">
    <location>
        <begin position="48"/>
        <end position="101"/>
    </location>
</feature>
<evidence type="ECO:0000259" key="2">
    <source>
        <dbReference type="Pfam" id="PF04149"/>
    </source>
</evidence>
<evidence type="ECO:0000313" key="4">
    <source>
        <dbReference type="Proteomes" id="UP000326041"/>
    </source>
</evidence>
<gene>
    <name evidence="3" type="ORF">CP972_10285</name>
</gene>
<dbReference type="Pfam" id="PF04149">
    <property type="entry name" value="DUF397"/>
    <property type="match status" value="1"/>
</dbReference>
<accession>A0ABX6B8H0</accession>
<proteinExistence type="predicted"/>
<evidence type="ECO:0000313" key="3">
    <source>
        <dbReference type="EMBL" id="QEV10171.1"/>
    </source>
</evidence>
<dbReference type="InterPro" id="IPR007278">
    <property type="entry name" value="DUF397"/>
</dbReference>
<dbReference type="Proteomes" id="UP000326041">
    <property type="component" value="Chromosome"/>
</dbReference>
<name>A0ABX6B8H0_9ACTN</name>
<evidence type="ECO:0000256" key="1">
    <source>
        <dbReference type="SAM" id="MobiDB-lite"/>
    </source>
</evidence>
<dbReference type="GeneID" id="300357082"/>
<dbReference type="EMBL" id="CP023697">
    <property type="protein sequence ID" value="QEV10171.1"/>
    <property type="molecule type" value="Genomic_DNA"/>
</dbReference>
<keyword evidence="4" id="KW-1185">Reference proteome</keyword>
<protein>
    <submittedName>
        <fullName evidence="3">DUF397 domain-containing protein</fullName>
    </submittedName>
</protein>
<dbReference type="RefSeq" id="WP_425282093.1">
    <property type="nucleotide sequence ID" value="NZ_CP023697.1"/>
</dbReference>